<dbReference type="EMBL" id="RHHQ01000004">
    <property type="protein sequence ID" value="RNB91663.1"/>
    <property type="molecule type" value="Genomic_DNA"/>
</dbReference>
<name>A0A3M8DTZ7_9BACL</name>
<dbReference type="Proteomes" id="UP000271031">
    <property type="component" value="Unassembled WGS sequence"/>
</dbReference>
<protein>
    <submittedName>
        <fullName evidence="1">Uncharacterized protein</fullName>
    </submittedName>
</protein>
<proteinExistence type="predicted"/>
<sequence>MSKAMLENGGTEMTEPMMDKKQVELGTQAFLVLCQLFDGCYDELITRPELQRVTETIAAELLNGVAFLKEQPKPPKQVTIALALPELFFLQKLLKEMLENVPEVTTQPKSREWLEECLNTLGRTVLQ</sequence>
<dbReference type="AlphaFoldDB" id="A0A3M8DTZ7"/>
<keyword evidence="2" id="KW-1185">Reference proteome</keyword>
<reference evidence="1 2" key="1">
    <citation type="submission" date="2018-10" db="EMBL/GenBank/DDBJ databases">
        <title>Phylogenomics of Brevibacillus.</title>
        <authorList>
            <person name="Dunlap C."/>
        </authorList>
    </citation>
    <scope>NUCLEOTIDE SEQUENCE [LARGE SCALE GENOMIC DNA]</scope>
    <source>
        <strain evidence="1 2">JCM 15716</strain>
    </source>
</reference>
<comment type="caution">
    <text evidence="1">The sequence shown here is derived from an EMBL/GenBank/DDBJ whole genome shotgun (WGS) entry which is preliminary data.</text>
</comment>
<evidence type="ECO:0000313" key="2">
    <source>
        <dbReference type="Proteomes" id="UP000271031"/>
    </source>
</evidence>
<evidence type="ECO:0000313" key="1">
    <source>
        <dbReference type="EMBL" id="RNB91663.1"/>
    </source>
</evidence>
<gene>
    <name evidence="1" type="ORF">EDM56_02600</name>
</gene>
<organism evidence="1 2">
    <name type="scientific">Brevibacillus fluminis</name>
    <dbReference type="NCBI Taxonomy" id="511487"/>
    <lineage>
        <taxon>Bacteria</taxon>
        <taxon>Bacillati</taxon>
        <taxon>Bacillota</taxon>
        <taxon>Bacilli</taxon>
        <taxon>Bacillales</taxon>
        <taxon>Paenibacillaceae</taxon>
        <taxon>Brevibacillus</taxon>
    </lineage>
</organism>
<accession>A0A3M8DTZ7</accession>